<evidence type="ECO:0000256" key="5">
    <source>
        <dbReference type="SAM" id="MobiDB-lite"/>
    </source>
</evidence>
<dbReference type="InterPro" id="IPR002937">
    <property type="entry name" value="Amino_oxidase"/>
</dbReference>
<feature type="region of interest" description="Disordered" evidence="5">
    <location>
        <begin position="252"/>
        <end position="271"/>
    </location>
</feature>
<dbReference type="EMBL" id="LSRF01000058">
    <property type="protein sequence ID" value="KXP03296.1"/>
    <property type="molecule type" value="Genomic_DNA"/>
</dbReference>
<comment type="similarity">
    <text evidence="4">Belongs to the carotenoid/retinoid oxidoreductase family.</text>
</comment>
<evidence type="ECO:0000313" key="7">
    <source>
        <dbReference type="EMBL" id="KXP03296.1"/>
    </source>
</evidence>
<protein>
    <recommendedName>
        <fullName evidence="6">Amine oxidase domain-containing protein</fullName>
    </recommendedName>
</protein>
<evidence type="ECO:0000256" key="3">
    <source>
        <dbReference type="ARBA" id="ARBA00023002"/>
    </source>
</evidence>
<gene>
    <name evidence="7" type="ORF">AXK60_15775</name>
</gene>
<dbReference type="Gene3D" id="3.50.50.60">
    <property type="entry name" value="FAD/NAD(P)-binding domain"/>
    <property type="match status" value="2"/>
</dbReference>
<dbReference type="GO" id="GO:0016491">
    <property type="term" value="F:oxidoreductase activity"/>
    <property type="evidence" value="ECO:0007669"/>
    <property type="project" value="UniProtKB-KW"/>
</dbReference>
<dbReference type="SUPFAM" id="SSF51905">
    <property type="entry name" value="FAD/NAD(P)-binding domain"/>
    <property type="match status" value="1"/>
</dbReference>
<name>A0A137ZYM3_9ACTN</name>
<keyword evidence="2 4" id="KW-0125">Carotenoid biosynthesis</keyword>
<proteinExistence type="inferred from homology"/>
<dbReference type="RefSeq" id="WP_068573942.1">
    <property type="nucleotide sequence ID" value="NZ_LSRF01000058.1"/>
</dbReference>
<dbReference type="GO" id="GO:0016117">
    <property type="term" value="P:carotenoid biosynthetic process"/>
    <property type="evidence" value="ECO:0007669"/>
    <property type="project" value="UniProtKB-KW"/>
</dbReference>
<dbReference type="AlphaFoldDB" id="A0A137ZYM3"/>
<dbReference type="InterPro" id="IPR036188">
    <property type="entry name" value="FAD/NAD-bd_sf"/>
</dbReference>
<dbReference type="Pfam" id="PF01593">
    <property type="entry name" value="Amino_oxidase"/>
    <property type="match status" value="1"/>
</dbReference>
<dbReference type="PRINTS" id="PR00419">
    <property type="entry name" value="ADXRDTASE"/>
</dbReference>
<evidence type="ECO:0000256" key="2">
    <source>
        <dbReference type="ARBA" id="ARBA00022746"/>
    </source>
</evidence>
<comment type="pathway">
    <text evidence="1 4">Carotenoid biosynthesis.</text>
</comment>
<dbReference type="OrthoDB" id="9774675at2"/>
<reference evidence="8" key="1">
    <citation type="submission" date="2016-02" db="EMBL/GenBank/DDBJ databases">
        <authorList>
            <person name="Wen L."/>
            <person name="He K."/>
            <person name="Yang H."/>
        </authorList>
    </citation>
    <scope>NUCLEOTIDE SEQUENCE [LARGE SCALE GENOMIC DNA]</scope>
    <source>
        <strain evidence="8">JCM 15929</strain>
    </source>
</reference>
<dbReference type="STRING" id="239498.AXK60_15775"/>
<accession>A0A137ZYM3</accession>
<dbReference type="PANTHER" id="PTHR43734:SF1">
    <property type="entry name" value="PHYTOENE DESATURASE"/>
    <property type="match status" value="1"/>
</dbReference>
<sequence length="496" mass="52474">MHIGIIGAGLSGLSAALHLLGAGHRVTVVERSPQVGGRAGTETVRGHLVDPGASVLTMPELVFDALAAAGLDRFAAEDELDLLPVTPAYAGRFPALEGLPAGVLHVPDDLAVDEHMRWQESMFDAAYERFIGGDAAWSSYANPRDLAALGRLVRLGALRSMQHQVDHRVDDPRARRMLTFQALYAGVAPSAARAVYAVISHMDVGLGVWYPRAGMGRVASVMAEQVERAGGTVVLGHEVLGLDGRRGLVTGLRARPVPRPDGSTGPTGPVSEPVRRFAFDGVVLTADSPITDRLIAPLGGRAPRRVRLSPSAVVVHLDVDPDLQEHWPTQAHHTLDFGAAWEQTFAEITATRGRGRLMSDPSYLITRPSVTTGEDSPVSVLAPCPNLESAPLDWDSIGADYVRDVLRTLAGRGYRGIDSGEILRVDTPSDWARQGMSAGTPFAAAHTLTQTGPLRRPQRVPGIANAVLAGSMTHPGVGVPPALISGRLAAEALSAS</sequence>
<dbReference type="PANTHER" id="PTHR43734">
    <property type="entry name" value="PHYTOENE DESATURASE"/>
    <property type="match status" value="1"/>
</dbReference>
<evidence type="ECO:0000313" key="8">
    <source>
        <dbReference type="Proteomes" id="UP000070258"/>
    </source>
</evidence>
<evidence type="ECO:0000256" key="1">
    <source>
        <dbReference type="ARBA" id="ARBA00004829"/>
    </source>
</evidence>
<organism evidence="7 8">
    <name type="scientific">Tsukamurella pseudospumae</name>
    <dbReference type="NCBI Taxonomy" id="239498"/>
    <lineage>
        <taxon>Bacteria</taxon>
        <taxon>Bacillati</taxon>
        <taxon>Actinomycetota</taxon>
        <taxon>Actinomycetes</taxon>
        <taxon>Mycobacteriales</taxon>
        <taxon>Tsukamurellaceae</taxon>
        <taxon>Tsukamurella</taxon>
    </lineage>
</organism>
<dbReference type="InterPro" id="IPR014105">
    <property type="entry name" value="Carotenoid/retinoid_OxRdtase"/>
</dbReference>
<evidence type="ECO:0000259" key="6">
    <source>
        <dbReference type="Pfam" id="PF01593"/>
    </source>
</evidence>
<keyword evidence="3 4" id="KW-0560">Oxidoreductase</keyword>
<evidence type="ECO:0000256" key="4">
    <source>
        <dbReference type="RuleBase" id="RU362075"/>
    </source>
</evidence>
<comment type="caution">
    <text evidence="7">The sequence shown here is derived from an EMBL/GenBank/DDBJ whole genome shotgun (WGS) entry which is preliminary data.</text>
</comment>
<feature type="domain" description="Amine oxidase" evidence="6">
    <location>
        <begin position="10"/>
        <end position="493"/>
    </location>
</feature>
<dbReference type="NCBIfam" id="TIGR02734">
    <property type="entry name" value="crtI_fam"/>
    <property type="match status" value="1"/>
</dbReference>
<dbReference type="Proteomes" id="UP000070258">
    <property type="component" value="Unassembled WGS sequence"/>
</dbReference>